<keyword evidence="14 17" id="KW-0496">Mitochondrion</keyword>
<protein>
    <recommendedName>
        <fullName evidence="4 17">NADH-ubiquinone oxidoreductase chain 5</fullName>
        <ecNumber evidence="3 17">7.1.1.2</ecNumber>
    </recommendedName>
</protein>
<proteinExistence type="inferred from homology"/>
<dbReference type="CTD" id="4540"/>
<dbReference type="Pfam" id="PF00662">
    <property type="entry name" value="Proton_antipo_N"/>
    <property type="match status" value="1"/>
</dbReference>
<dbReference type="PRINTS" id="PR01434">
    <property type="entry name" value="NADHDHGNASE5"/>
</dbReference>
<dbReference type="InterPro" id="IPR001516">
    <property type="entry name" value="Proton_antipo_N"/>
</dbReference>
<dbReference type="Pfam" id="PF00361">
    <property type="entry name" value="Proton_antipo_M"/>
    <property type="match status" value="1"/>
</dbReference>
<keyword evidence="15 17" id="KW-0472">Membrane</keyword>
<dbReference type="PANTHER" id="PTHR42829">
    <property type="entry name" value="NADH-UBIQUINONE OXIDOREDUCTASE CHAIN 5"/>
    <property type="match status" value="1"/>
</dbReference>
<feature type="domain" description="NADH:quinone oxidoreductase/Mrp antiporter transmembrane" evidence="18">
    <location>
        <begin position="107"/>
        <end position="390"/>
    </location>
</feature>
<dbReference type="GO" id="GO:0005743">
    <property type="term" value="C:mitochondrial inner membrane"/>
    <property type="evidence" value="ECO:0007669"/>
    <property type="project" value="UniProtKB-SubCell"/>
</dbReference>
<dbReference type="RefSeq" id="YP_009373397.1">
    <property type="nucleotide sequence ID" value="NC_034841.1"/>
</dbReference>
<feature type="transmembrane region" description="Helical" evidence="17">
    <location>
        <begin position="7"/>
        <end position="29"/>
    </location>
</feature>
<evidence type="ECO:0000259" key="19">
    <source>
        <dbReference type="Pfam" id="PF00662"/>
    </source>
</evidence>
<dbReference type="GO" id="GO:0015990">
    <property type="term" value="P:electron transport coupled proton transport"/>
    <property type="evidence" value="ECO:0007669"/>
    <property type="project" value="TreeGrafter"/>
</dbReference>
<dbReference type="PANTHER" id="PTHR42829:SF2">
    <property type="entry name" value="NADH-UBIQUINONE OXIDOREDUCTASE CHAIN 5"/>
    <property type="match status" value="1"/>
</dbReference>
<geneLocation type="mitochondrion" evidence="21"/>
<comment type="function">
    <text evidence="1">Core subunit of the mitochondrial membrane respiratory chain NADH dehydrogenase (Complex I) that is believed to belong to the minimal assembly required for catalysis. Complex I functions in the transfer of electrons from NADH to the respiratory chain. The immediate electron acceptor for the enzyme is believed to be ubiquinone.</text>
</comment>
<name>A0A1X9JNG6_VALAU</name>
<evidence type="ECO:0000256" key="6">
    <source>
        <dbReference type="ARBA" id="ARBA00022660"/>
    </source>
</evidence>
<feature type="transmembrane region" description="Helical" evidence="17">
    <location>
        <begin position="488"/>
        <end position="508"/>
    </location>
</feature>
<feature type="transmembrane region" description="Helical" evidence="17">
    <location>
        <begin position="184"/>
        <end position="206"/>
    </location>
</feature>
<evidence type="ECO:0000256" key="4">
    <source>
        <dbReference type="ARBA" id="ARBA00021096"/>
    </source>
</evidence>
<feature type="transmembrane region" description="Helical" evidence="17">
    <location>
        <begin position="374"/>
        <end position="399"/>
    </location>
</feature>
<evidence type="ECO:0000256" key="1">
    <source>
        <dbReference type="ARBA" id="ARBA00003257"/>
    </source>
</evidence>
<keyword evidence="5 17" id="KW-0813">Transport</keyword>
<evidence type="ECO:0000313" key="21">
    <source>
        <dbReference type="EMBL" id="AQD17617.1"/>
    </source>
</evidence>
<evidence type="ECO:0000256" key="12">
    <source>
        <dbReference type="ARBA" id="ARBA00023027"/>
    </source>
</evidence>
<feature type="transmembrane region" description="Helical" evidence="17">
    <location>
        <begin position="152"/>
        <end position="172"/>
    </location>
</feature>
<feature type="transmembrane region" description="Helical" evidence="17">
    <location>
        <begin position="528"/>
        <end position="544"/>
    </location>
</feature>
<sequence length="576" mass="66234">MMYMSICFISFIFLFLFSMFLIILGFYFILNDMIYFIEWEIISLNSSSIVMTFLFDWMSLMFMGFVFFISSLVILYSDDYMSGDMNINRFILLVLMFVLSMMFLIISPNLISILLGWDGLGLVSYCLVIYYQNIKSYNAGMLTALSNRVGDVCLLMAIAWMLNFGSWNYIYYLELLKGSFEMEIISFLVVLAAMTKSAQIPFSSWLPAAMAAPTPVSALVHSSTLVTAGVFLLIRFSVIFSDWLNIFLLFISGLTMFMAGLGANFEYDLKKIIALSTLSQLGLMMSILSMGFSILAFFHLLTHALFKALLFMCAGMVIHVMKDSQDIRFMGNLSLQMPLTSTCLCISNFALCGMPFLAGFYSKDLILEMVSLSYVNIFGFFLFFFSTGLTVCYSFRLFYYTLCGDFNMLSMFNMYEVSMSMIKGMIGLLIMAIMGGSFLSWVIFPTPLLICLPFYLKTFVLLVSFLGGWFGYEISSINIGNKLMSIKFYLYSSFMGSMWFMPYLSTYGLSNLPLYLGYKSYKVFDSGWSEYFGGQGMYMLFMYMGKVNQWWQYNNLKFFLMFFVMWIVMLMFMLMI</sequence>
<comment type="catalytic activity">
    <reaction evidence="16 17">
        <text>a ubiquinone + NADH + 5 H(+)(in) = a ubiquinol + NAD(+) + 4 H(+)(out)</text>
        <dbReference type="Rhea" id="RHEA:29091"/>
        <dbReference type="Rhea" id="RHEA-COMP:9565"/>
        <dbReference type="Rhea" id="RHEA-COMP:9566"/>
        <dbReference type="ChEBI" id="CHEBI:15378"/>
        <dbReference type="ChEBI" id="CHEBI:16389"/>
        <dbReference type="ChEBI" id="CHEBI:17976"/>
        <dbReference type="ChEBI" id="CHEBI:57540"/>
        <dbReference type="ChEBI" id="CHEBI:57945"/>
        <dbReference type="EC" id="7.1.1.2"/>
    </reaction>
</comment>
<gene>
    <name evidence="21" type="primary">ND5</name>
</gene>
<keyword evidence="7 17" id="KW-0812">Transmembrane</keyword>
<dbReference type="InterPro" id="IPR003945">
    <property type="entry name" value="NU5C-like"/>
</dbReference>
<dbReference type="GO" id="GO:0042773">
    <property type="term" value="P:ATP synthesis coupled electron transport"/>
    <property type="evidence" value="ECO:0007669"/>
    <property type="project" value="InterPro"/>
</dbReference>
<dbReference type="InterPro" id="IPR010934">
    <property type="entry name" value="NADH_DH_su5_C"/>
</dbReference>
<evidence type="ECO:0000256" key="3">
    <source>
        <dbReference type="ARBA" id="ARBA00012944"/>
    </source>
</evidence>
<keyword evidence="6" id="KW-0679">Respiratory chain</keyword>
<dbReference type="GO" id="GO:0003954">
    <property type="term" value="F:NADH dehydrogenase activity"/>
    <property type="evidence" value="ECO:0007669"/>
    <property type="project" value="TreeGrafter"/>
</dbReference>
<feature type="transmembrane region" description="Helical" evidence="17">
    <location>
        <begin position="556"/>
        <end position="575"/>
    </location>
</feature>
<feature type="transmembrane region" description="Helical" evidence="17">
    <location>
        <begin position="342"/>
        <end position="362"/>
    </location>
</feature>
<feature type="transmembrane region" description="Helical" evidence="17">
    <location>
        <begin position="246"/>
        <end position="265"/>
    </location>
</feature>
<evidence type="ECO:0000256" key="8">
    <source>
        <dbReference type="ARBA" id="ARBA00022792"/>
    </source>
</evidence>
<evidence type="ECO:0000256" key="13">
    <source>
        <dbReference type="ARBA" id="ARBA00023075"/>
    </source>
</evidence>
<feature type="transmembrane region" description="Helical" evidence="17">
    <location>
        <begin position="49"/>
        <end position="75"/>
    </location>
</feature>
<dbReference type="GeneID" id="32947674"/>
<feature type="domain" description="NADH dehydrogenase subunit 5 C-terminal" evidence="20">
    <location>
        <begin position="393"/>
        <end position="573"/>
    </location>
</feature>
<dbReference type="EC" id="7.1.1.2" evidence="3 17"/>
<comment type="similarity">
    <text evidence="17">Belongs to the complex I subunit 5 family.</text>
</comment>
<feature type="transmembrane region" description="Helical" evidence="17">
    <location>
        <begin position="87"/>
        <end position="106"/>
    </location>
</feature>
<comment type="subcellular location">
    <subcellularLocation>
        <location evidence="2">Mitochondrion inner membrane</location>
        <topology evidence="2">Multi-pass membrane protein</topology>
    </subcellularLocation>
</comment>
<evidence type="ECO:0000256" key="2">
    <source>
        <dbReference type="ARBA" id="ARBA00004448"/>
    </source>
</evidence>
<feature type="transmembrane region" description="Helical" evidence="17">
    <location>
        <begin position="112"/>
        <end position="131"/>
    </location>
</feature>
<feature type="transmembrane region" description="Helical" evidence="17">
    <location>
        <begin position="454"/>
        <end position="472"/>
    </location>
</feature>
<dbReference type="Pfam" id="PF06455">
    <property type="entry name" value="NADH5_C"/>
    <property type="match status" value="1"/>
</dbReference>
<evidence type="ECO:0000259" key="18">
    <source>
        <dbReference type="Pfam" id="PF00361"/>
    </source>
</evidence>
<evidence type="ECO:0000259" key="20">
    <source>
        <dbReference type="Pfam" id="PF06455"/>
    </source>
</evidence>
<evidence type="ECO:0000256" key="15">
    <source>
        <dbReference type="ARBA" id="ARBA00023136"/>
    </source>
</evidence>
<evidence type="ECO:0000256" key="16">
    <source>
        <dbReference type="ARBA" id="ARBA00049551"/>
    </source>
</evidence>
<keyword evidence="13 17" id="KW-0830">Ubiquinone</keyword>
<feature type="transmembrane region" description="Helical" evidence="17">
    <location>
        <begin position="304"/>
        <end position="321"/>
    </location>
</feature>
<evidence type="ECO:0000256" key="17">
    <source>
        <dbReference type="RuleBase" id="RU003404"/>
    </source>
</evidence>
<feature type="transmembrane region" description="Helical" evidence="17">
    <location>
        <begin position="272"/>
        <end position="298"/>
    </location>
</feature>
<keyword evidence="9" id="KW-1278">Translocase</keyword>
<accession>A0A1X9JNG6</accession>
<evidence type="ECO:0000256" key="7">
    <source>
        <dbReference type="ARBA" id="ARBA00022692"/>
    </source>
</evidence>
<evidence type="ECO:0000256" key="11">
    <source>
        <dbReference type="ARBA" id="ARBA00022989"/>
    </source>
</evidence>
<evidence type="ECO:0000256" key="9">
    <source>
        <dbReference type="ARBA" id="ARBA00022967"/>
    </source>
</evidence>
<feature type="transmembrane region" description="Helical" evidence="17">
    <location>
        <begin position="218"/>
        <end position="240"/>
    </location>
</feature>
<reference evidence="21" key="1">
    <citation type="journal article" date="2017" name="PLoS ONE">
        <title>Complete mitochondrial genomes of two blattid cockroaches, Periplaneta australasiae and Neostylopyga rhombifolia, and phylogenetic relationships within the Blattaria.</title>
        <authorList>
            <person name="Ma J."/>
            <person name="Du C."/>
            <person name="Zhou C."/>
            <person name="Sheng Y."/>
            <person name="Fan Z."/>
            <person name="Yue B."/>
            <person name="Zhang X."/>
        </authorList>
    </citation>
    <scope>NUCLEOTIDE SEQUENCE</scope>
</reference>
<keyword evidence="8" id="KW-0999">Mitochondrion inner membrane</keyword>
<keyword evidence="10" id="KW-0249">Electron transport</keyword>
<evidence type="ECO:0000256" key="10">
    <source>
        <dbReference type="ARBA" id="ARBA00022982"/>
    </source>
</evidence>
<evidence type="ECO:0000256" key="14">
    <source>
        <dbReference type="ARBA" id="ARBA00023128"/>
    </source>
</evidence>
<dbReference type="AlphaFoldDB" id="A0A1X9JNG6"/>
<dbReference type="InterPro" id="IPR001750">
    <property type="entry name" value="ND/Mrp_TM"/>
</dbReference>
<keyword evidence="12 17" id="KW-0520">NAD</keyword>
<dbReference type="GO" id="GO:0008137">
    <property type="term" value="F:NADH dehydrogenase (ubiquinone) activity"/>
    <property type="evidence" value="ECO:0007669"/>
    <property type="project" value="UniProtKB-EC"/>
</dbReference>
<evidence type="ECO:0000256" key="5">
    <source>
        <dbReference type="ARBA" id="ARBA00022448"/>
    </source>
</evidence>
<dbReference type="EMBL" id="KX640825">
    <property type="protein sequence ID" value="AQD17617.1"/>
    <property type="molecule type" value="Genomic_DNA"/>
</dbReference>
<keyword evidence="11 17" id="KW-1133">Transmembrane helix</keyword>
<organism evidence="21">
    <name type="scientific">Validiblatta australasiae</name>
    <name type="common">Australian cockroach</name>
    <name type="synonym">Periplaneta australasiae</name>
    <dbReference type="NCBI Taxonomy" id="36975"/>
    <lineage>
        <taxon>Eukaryota</taxon>
        <taxon>Metazoa</taxon>
        <taxon>Ecdysozoa</taxon>
        <taxon>Arthropoda</taxon>
        <taxon>Hexapoda</taxon>
        <taxon>Insecta</taxon>
        <taxon>Pterygota</taxon>
        <taxon>Neoptera</taxon>
        <taxon>Polyneoptera</taxon>
        <taxon>Dictyoptera</taxon>
        <taxon>Blattodea</taxon>
        <taxon>Blattoidea</taxon>
        <taxon>Blattidae</taxon>
        <taxon>Blattinae</taxon>
        <taxon>Validiblatta</taxon>
    </lineage>
</organism>
<feature type="transmembrane region" description="Helical" evidence="17">
    <location>
        <begin position="420"/>
        <end position="442"/>
    </location>
</feature>
<feature type="domain" description="NADH-Ubiquinone oxidoreductase (complex I) chain 5 N-terminal" evidence="19">
    <location>
        <begin position="42"/>
        <end position="90"/>
    </location>
</feature>
<comment type="function">
    <text evidence="17">Core subunit of the mitochondrial membrane respiratory chain NADH dehydrogenase (Complex I) which catalyzes electron transfer from NADH through the respiratory chain, using ubiquinone as an electron acceptor. Essential for the catalytic activity and assembly of complex I.</text>
</comment>